<comment type="caution">
    <text evidence="2">The sequence shown here is derived from an EMBL/GenBank/DDBJ whole genome shotgun (WGS) entry which is preliminary data.</text>
</comment>
<dbReference type="Pfam" id="PF00483">
    <property type="entry name" value="NTP_transferase"/>
    <property type="match status" value="1"/>
</dbReference>
<dbReference type="RefSeq" id="WP_386846983.1">
    <property type="nucleotide sequence ID" value="NZ_JBHUMK010000073.1"/>
</dbReference>
<protein>
    <submittedName>
        <fullName evidence="2">Sugar phosphate nucleotidyltransferase</fullName>
    </submittedName>
</protein>
<dbReference type="InterPro" id="IPR029044">
    <property type="entry name" value="Nucleotide-diphossugar_trans"/>
</dbReference>
<evidence type="ECO:0000313" key="2">
    <source>
        <dbReference type="EMBL" id="MFD2610660.1"/>
    </source>
</evidence>
<proteinExistence type="predicted"/>
<dbReference type="PANTHER" id="PTHR42883">
    <property type="entry name" value="GLUCOSE-1-PHOSPHATE THYMIDYLTRANSFERASE"/>
    <property type="match status" value="1"/>
</dbReference>
<evidence type="ECO:0000259" key="1">
    <source>
        <dbReference type="Pfam" id="PF00483"/>
    </source>
</evidence>
<dbReference type="EMBL" id="JBHUMK010000073">
    <property type="protein sequence ID" value="MFD2610660.1"/>
    <property type="molecule type" value="Genomic_DNA"/>
</dbReference>
<dbReference type="Gene3D" id="2.160.10.10">
    <property type="entry name" value="Hexapeptide repeat proteins"/>
    <property type="match status" value="1"/>
</dbReference>
<sequence length="345" mass="36174">MKGLILAAGRGSRLLPISATRPKHTLPVGGVPIIMRAVQALREAGIDDIGIVTSASSEAALRDVTLGSGHLTFIRQAEALGTGDATLCARTFLEGQPTLLYLGDNLFGDSLRPVMDALDGADAVIGVKRVPNPQAYGVAVVEGGLLRRLVEKPRTPESDLAACGVFAFQPRVLDDVADLPPSTRGEIEFPEALTAILARGGRVRALEFTGFWSDAGTPRDLLDTNAYFLAELRPRVQGQVVNSQVTGTVVVEPGAVVENCTLTGPVWIGPHARVSGSAVGPFVSIGAHSHVSGASIRDSLVDAFTRVQSPERALSRAVVGRHALIGPPGEEGLQLVVGDRSVVRL</sequence>
<dbReference type="Gene3D" id="3.90.550.10">
    <property type="entry name" value="Spore Coat Polysaccharide Biosynthesis Protein SpsA, Chain A"/>
    <property type="match status" value="1"/>
</dbReference>
<dbReference type="PANTHER" id="PTHR42883:SF2">
    <property type="entry name" value="THYMIDYLYLTRANSFERASE"/>
    <property type="match status" value="1"/>
</dbReference>
<gene>
    <name evidence="2" type="ORF">ACFSR9_14650</name>
</gene>
<dbReference type="Proteomes" id="UP001597475">
    <property type="component" value="Unassembled WGS sequence"/>
</dbReference>
<dbReference type="InterPro" id="IPR005835">
    <property type="entry name" value="NTP_transferase_dom"/>
</dbReference>
<organism evidence="2 3">
    <name type="scientific">Deinococcus taklimakanensis</name>
    <dbReference type="NCBI Taxonomy" id="536443"/>
    <lineage>
        <taxon>Bacteria</taxon>
        <taxon>Thermotogati</taxon>
        <taxon>Deinococcota</taxon>
        <taxon>Deinococci</taxon>
        <taxon>Deinococcales</taxon>
        <taxon>Deinococcaceae</taxon>
        <taxon>Deinococcus</taxon>
    </lineage>
</organism>
<dbReference type="SUPFAM" id="SSF53448">
    <property type="entry name" value="Nucleotide-diphospho-sugar transferases"/>
    <property type="match status" value="1"/>
</dbReference>
<accession>A0ABW5P6Q6</accession>
<feature type="domain" description="Nucleotidyl transferase" evidence="1">
    <location>
        <begin position="2"/>
        <end position="227"/>
    </location>
</feature>
<name>A0ABW5P6Q6_9DEIO</name>
<reference evidence="3" key="1">
    <citation type="journal article" date="2019" name="Int. J. Syst. Evol. Microbiol.">
        <title>The Global Catalogue of Microorganisms (GCM) 10K type strain sequencing project: providing services to taxonomists for standard genome sequencing and annotation.</title>
        <authorList>
            <consortium name="The Broad Institute Genomics Platform"/>
            <consortium name="The Broad Institute Genome Sequencing Center for Infectious Disease"/>
            <person name="Wu L."/>
            <person name="Ma J."/>
        </authorList>
    </citation>
    <scope>NUCLEOTIDE SEQUENCE [LARGE SCALE GENOMIC DNA]</scope>
    <source>
        <strain evidence="3">KCTC 33842</strain>
    </source>
</reference>
<keyword evidence="3" id="KW-1185">Reference proteome</keyword>
<evidence type="ECO:0000313" key="3">
    <source>
        <dbReference type="Proteomes" id="UP001597475"/>
    </source>
</evidence>